<organism evidence="1 2">
    <name type="scientific">Conidiobolus coronatus (strain ATCC 28846 / CBS 209.66 / NRRL 28638)</name>
    <name type="common">Delacroixia coronata</name>
    <dbReference type="NCBI Taxonomy" id="796925"/>
    <lineage>
        <taxon>Eukaryota</taxon>
        <taxon>Fungi</taxon>
        <taxon>Fungi incertae sedis</taxon>
        <taxon>Zoopagomycota</taxon>
        <taxon>Entomophthoromycotina</taxon>
        <taxon>Entomophthoromycetes</taxon>
        <taxon>Entomophthorales</taxon>
        <taxon>Ancylistaceae</taxon>
        <taxon>Conidiobolus</taxon>
    </lineage>
</organism>
<dbReference type="InterPro" id="IPR032675">
    <property type="entry name" value="LRR_dom_sf"/>
</dbReference>
<dbReference type="EMBL" id="KQ964506">
    <property type="protein sequence ID" value="KXN70324.1"/>
    <property type="molecule type" value="Genomic_DNA"/>
</dbReference>
<evidence type="ECO:0000313" key="1">
    <source>
        <dbReference type="EMBL" id="KXN70324.1"/>
    </source>
</evidence>
<gene>
    <name evidence="1" type="ORF">CONCODRAFT_170858</name>
</gene>
<keyword evidence="2" id="KW-1185">Reference proteome</keyword>
<dbReference type="SUPFAM" id="SSF52058">
    <property type="entry name" value="L domain-like"/>
    <property type="match status" value="1"/>
</dbReference>
<reference evidence="1 2" key="1">
    <citation type="journal article" date="2015" name="Genome Biol. Evol.">
        <title>Phylogenomic analyses indicate that early fungi evolved digesting cell walls of algal ancestors of land plants.</title>
        <authorList>
            <person name="Chang Y."/>
            <person name="Wang S."/>
            <person name="Sekimoto S."/>
            <person name="Aerts A.L."/>
            <person name="Choi C."/>
            <person name="Clum A."/>
            <person name="LaButti K.M."/>
            <person name="Lindquist E.A."/>
            <person name="Yee Ngan C."/>
            <person name="Ohm R.A."/>
            <person name="Salamov A.A."/>
            <person name="Grigoriev I.V."/>
            <person name="Spatafora J.W."/>
            <person name="Berbee M.L."/>
        </authorList>
    </citation>
    <scope>NUCLEOTIDE SEQUENCE [LARGE SCALE GENOMIC DNA]</scope>
    <source>
        <strain evidence="1 2">NRRL 28638</strain>
    </source>
</reference>
<dbReference type="Gene3D" id="3.80.10.10">
    <property type="entry name" value="Ribonuclease Inhibitor"/>
    <property type="match status" value="1"/>
</dbReference>
<name>A0A137P5W2_CONC2</name>
<sequence>MDILLFSLKHLRNLVSFEHEKFYLQNNDDNICEFLKLNPQLTSLKILHSSFNPEMFSSIKYIENLSNLYLSCRNYEINEPDYSNIPTITSVTSLTISLSRISEIGWKIIEKFPNLTELLVQMHCSDLDKLSTLAKMLSSVKSLSLKIILNLAYSKELNIPNIDNLKGLEFIMQYGTYIDDIKLNISSCPNLNVAKFSKAKGLVYEKQPKINPRMIDCWNVVYFPHRVTYYRVF</sequence>
<proteinExistence type="predicted"/>
<evidence type="ECO:0008006" key="3">
    <source>
        <dbReference type="Google" id="ProtNLM"/>
    </source>
</evidence>
<protein>
    <recommendedName>
        <fullName evidence="3">RNI-like protein</fullName>
    </recommendedName>
</protein>
<accession>A0A137P5W2</accession>
<dbReference type="Proteomes" id="UP000070444">
    <property type="component" value="Unassembled WGS sequence"/>
</dbReference>
<dbReference type="AlphaFoldDB" id="A0A137P5W2"/>
<evidence type="ECO:0000313" key="2">
    <source>
        <dbReference type="Proteomes" id="UP000070444"/>
    </source>
</evidence>